<organism evidence="1 2">
    <name type="scientific">Hermanssonia centrifuga</name>
    <dbReference type="NCBI Taxonomy" id="98765"/>
    <lineage>
        <taxon>Eukaryota</taxon>
        <taxon>Fungi</taxon>
        <taxon>Dikarya</taxon>
        <taxon>Basidiomycota</taxon>
        <taxon>Agaricomycotina</taxon>
        <taxon>Agaricomycetes</taxon>
        <taxon>Polyporales</taxon>
        <taxon>Meruliaceae</taxon>
        <taxon>Hermanssonia</taxon>
    </lineage>
</organism>
<keyword evidence="2" id="KW-1185">Reference proteome</keyword>
<dbReference type="AlphaFoldDB" id="A0A2R6P040"/>
<dbReference type="EMBL" id="MLYV02000624">
    <property type="protein sequence ID" value="PSR81232.1"/>
    <property type="molecule type" value="Genomic_DNA"/>
</dbReference>
<name>A0A2R6P040_9APHY</name>
<evidence type="ECO:0000313" key="2">
    <source>
        <dbReference type="Proteomes" id="UP000186601"/>
    </source>
</evidence>
<reference evidence="1 2" key="1">
    <citation type="submission" date="2018-02" db="EMBL/GenBank/DDBJ databases">
        <title>Genome sequence of the basidiomycete white-rot fungus Phlebia centrifuga.</title>
        <authorList>
            <person name="Granchi Z."/>
            <person name="Peng M."/>
            <person name="de Vries R.P."/>
            <person name="Hilden K."/>
            <person name="Makela M.R."/>
            <person name="Grigoriev I."/>
            <person name="Riley R."/>
        </authorList>
    </citation>
    <scope>NUCLEOTIDE SEQUENCE [LARGE SCALE GENOMIC DNA]</scope>
    <source>
        <strain evidence="1 2">FBCC195</strain>
    </source>
</reference>
<evidence type="ECO:0000313" key="1">
    <source>
        <dbReference type="EMBL" id="PSR81232.1"/>
    </source>
</evidence>
<gene>
    <name evidence="1" type="ORF">PHLCEN_2v6446</name>
</gene>
<comment type="caution">
    <text evidence="1">The sequence shown here is derived from an EMBL/GenBank/DDBJ whole genome shotgun (WGS) entry which is preliminary data.</text>
</comment>
<sequence>MAGDRSTAALATLGRNVAVLIEEVELTRLPGQRMNAPTAPGRYKVSKQLGSNERPLYLFTPSNVLEATSWNRHPCQRKAVLRVLMYASMVLNFVVQTSSCRPSSWLGDLKLTIFVLLHHPLHQACQFEKAQPVEQVQTERHALESSKAAKTSDGAYKLLLIPR</sequence>
<dbReference type="Proteomes" id="UP000186601">
    <property type="component" value="Unassembled WGS sequence"/>
</dbReference>
<proteinExistence type="predicted"/>
<accession>A0A2R6P040</accession>
<protein>
    <submittedName>
        <fullName evidence="1">Uncharacterized protein</fullName>
    </submittedName>
</protein>